<comment type="caution">
    <text evidence="1">The sequence shown here is derived from an EMBL/GenBank/DDBJ whole genome shotgun (WGS) entry which is preliminary data.</text>
</comment>
<dbReference type="AlphaFoldDB" id="A0AAQ4FEI2"/>
<evidence type="ECO:0000313" key="2">
    <source>
        <dbReference type="Proteomes" id="UP001321473"/>
    </source>
</evidence>
<gene>
    <name evidence="1" type="ORF">V5799_008036</name>
</gene>
<name>A0AAQ4FEI2_AMBAM</name>
<dbReference type="EMBL" id="JARKHS020003383">
    <property type="protein sequence ID" value="KAK8785600.1"/>
    <property type="molecule type" value="Genomic_DNA"/>
</dbReference>
<keyword evidence="2" id="KW-1185">Reference proteome</keyword>
<dbReference type="Pfam" id="PF11303">
    <property type="entry name" value="DUF3105"/>
    <property type="match status" value="1"/>
</dbReference>
<evidence type="ECO:0000313" key="1">
    <source>
        <dbReference type="EMBL" id="KAK8785600.1"/>
    </source>
</evidence>
<dbReference type="Proteomes" id="UP001321473">
    <property type="component" value="Unassembled WGS sequence"/>
</dbReference>
<dbReference type="PANTHER" id="PTHR34179">
    <property type="entry name" value="TUMOR PROTEIN P53-INDUCIBLE PROTEIN 13"/>
    <property type="match status" value="1"/>
</dbReference>
<sequence length="443" mass="50094">MSVSQLDKELQATYESCVADGLTEAEIRHAARLFLNCSQRKRAAPPRRRLVKKAIACTTIVVFLLLAKESIEWRLCMYGRLALIAQGYLDDEELKEAAICNFRSNLRQLGFDAFLRRFPTMTGWFAHCSPVLLIASDTRFLSAGADGTARGHLYSSCGMKSGRGVLPLLFVLFVLITQASHGREVAEPVDPQNPGEVPEKVQDTVHGVKMGVVNPECDNAKVNISVDFLDDPTAYICYHPKAMYPLGTVAHGHSKQSCDTVPNDYHEYMCTIAVCINMQPKIRSFFIPRHYCMNYRIKYDSYLPTHEGHRPLWPVFGEYKYVPPQRWLHNIEHGAIVMLYHPCTHPYYVNELRSIVRGCIRKHIVTPYVHLSPERPLALVAWGCRYEMSTVDQEEVVAFIKEKALKGPEAFYPKEGQYTHMLIKTAVPPVGSDMNDTVICPGL</sequence>
<protein>
    <submittedName>
        <fullName evidence="1">Uncharacterized protein</fullName>
    </submittedName>
</protein>
<proteinExistence type="predicted"/>
<reference evidence="1 2" key="1">
    <citation type="journal article" date="2023" name="Arcadia Sci">
        <title>De novo assembly of a long-read Amblyomma americanum tick genome.</title>
        <authorList>
            <person name="Chou S."/>
            <person name="Poskanzer K.E."/>
            <person name="Rollins M."/>
            <person name="Thuy-Boun P.S."/>
        </authorList>
    </citation>
    <scope>NUCLEOTIDE SEQUENCE [LARGE SCALE GENOMIC DNA]</scope>
    <source>
        <strain evidence="1">F_SG_1</strain>
        <tissue evidence="1">Salivary glands</tissue>
    </source>
</reference>
<organism evidence="1 2">
    <name type="scientific">Amblyomma americanum</name>
    <name type="common">Lone star tick</name>
    <dbReference type="NCBI Taxonomy" id="6943"/>
    <lineage>
        <taxon>Eukaryota</taxon>
        <taxon>Metazoa</taxon>
        <taxon>Ecdysozoa</taxon>
        <taxon>Arthropoda</taxon>
        <taxon>Chelicerata</taxon>
        <taxon>Arachnida</taxon>
        <taxon>Acari</taxon>
        <taxon>Parasitiformes</taxon>
        <taxon>Ixodida</taxon>
        <taxon>Ixodoidea</taxon>
        <taxon>Ixodidae</taxon>
        <taxon>Amblyomminae</taxon>
        <taxon>Amblyomma</taxon>
    </lineage>
</organism>
<dbReference type="InterPro" id="IPR021454">
    <property type="entry name" value="DUF3105"/>
</dbReference>
<dbReference type="GO" id="GO:0005737">
    <property type="term" value="C:cytoplasm"/>
    <property type="evidence" value="ECO:0007669"/>
    <property type="project" value="TreeGrafter"/>
</dbReference>
<dbReference type="PANTHER" id="PTHR34179:SF1">
    <property type="entry name" value="TUMOR PROTEIN P53-INDUCIBLE PROTEIN 13"/>
    <property type="match status" value="1"/>
</dbReference>
<accession>A0AAQ4FEI2</accession>